<evidence type="ECO:0000259" key="9">
    <source>
        <dbReference type="Pfam" id="PF12704"/>
    </source>
</evidence>
<dbReference type="InterPro" id="IPR025857">
    <property type="entry name" value="MacB_PCD"/>
</dbReference>
<evidence type="ECO:0000313" key="11">
    <source>
        <dbReference type="Proteomes" id="UP000199073"/>
    </source>
</evidence>
<name>A0A1H0JZU6_9BACT</name>
<comment type="similarity">
    <text evidence="6">Belongs to the ABC-4 integral membrane protein family.</text>
</comment>
<feature type="domain" description="ABC3 transporter permease C-terminal" evidence="8">
    <location>
        <begin position="290"/>
        <end position="402"/>
    </location>
</feature>
<keyword evidence="11" id="KW-1185">Reference proteome</keyword>
<dbReference type="PANTHER" id="PTHR30572:SF4">
    <property type="entry name" value="ABC TRANSPORTER PERMEASE YTRF"/>
    <property type="match status" value="1"/>
</dbReference>
<sequence length="410" mass="43746">MLYILKVDVADAWKCLVRQPLRSFLSSLGIAIGVAAIVAMLSISEGAKRRVVMTIDSLGMSTLRIEPLGTSAADGANSGKLTGITQDDLELVSTWLGGRGSAAGYVKQEGVEIGLKTRIQVATVVGITPLWQLAEDIYREAGRNLVQADFDNQENNCLMGNELAVRLGTRPPVQIRYGGRAATVVGLLHQKGRLLTEGTGLSALDFDNSLFCPVATVPYTRVVGGRELLDGMVVTLNIVKEQQILSLAGQVNQLLITNHRGVRDINLVVPVKLLRDAKEKQRIFSVIMVTIAGLSLIVGGIGIMNMMLANIAEQTREIGLRMVLGASRARIVGFYLLGAMVLTLSGSFFGVLSGIVLSYLIQFFVGWDVAISLPGLVVAPGTAILVGLLFGSHPAFTAASLQPAEALRQV</sequence>
<evidence type="ECO:0000256" key="1">
    <source>
        <dbReference type="ARBA" id="ARBA00004651"/>
    </source>
</evidence>
<organism evidence="10 11">
    <name type="scientific">Desulforhopalus singaporensis</name>
    <dbReference type="NCBI Taxonomy" id="91360"/>
    <lineage>
        <taxon>Bacteria</taxon>
        <taxon>Pseudomonadati</taxon>
        <taxon>Thermodesulfobacteriota</taxon>
        <taxon>Desulfobulbia</taxon>
        <taxon>Desulfobulbales</taxon>
        <taxon>Desulfocapsaceae</taxon>
        <taxon>Desulforhopalus</taxon>
    </lineage>
</organism>
<reference evidence="10 11" key="1">
    <citation type="submission" date="2016-10" db="EMBL/GenBank/DDBJ databases">
        <authorList>
            <person name="de Groot N.N."/>
        </authorList>
    </citation>
    <scope>NUCLEOTIDE SEQUENCE [LARGE SCALE GENOMIC DNA]</scope>
    <source>
        <strain evidence="10 11">DSM 12130</strain>
    </source>
</reference>
<dbReference type="AlphaFoldDB" id="A0A1H0JZU6"/>
<evidence type="ECO:0000256" key="3">
    <source>
        <dbReference type="ARBA" id="ARBA00022692"/>
    </source>
</evidence>
<dbReference type="Pfam" id="PF02687">
    <property type="entry name" value="FtsX"/>
    <property type="match status" value="1"/>
</dbReference>
<feature type="domain" description="MacB-like periplasmic core" evidence="9">
    <location>
        <begin position="23"/>
        <end position="225"/>
    </location>
</feature>
<accession>A0A1H0JZU6</accession>
<evidence type="ECO:0000259" key="8">
    <source>
        <dbReference type="Pfam" id="PF02687"/>
    </source>
</evidence>
<keyword evidence="3 7" id="KW-0812">Transmembrane</keyword>
<evidence type="ECO:0000256" key="6">
    <source>
        <dbReference type="ARBA" id="ARBA00038076"/>
    </source>
</evidence>
<dbReference type="InterPro" id="IPR003838">
    <property type="entry name" value="ABC3_permease_C"/>
</dbReference>
<dbReference type="GO" id="GO:0022857">
    <property type="term" value="F:transmembrane transporter activity"/>
    <property type="evidence" value="ECO:0007669"/>
    <property type="project" value="TreeGrafter"/>
</dbReference>
<evidence type="ECO:0000256" key="5">
    <source>
        <dbReference type="ARBA" id="ARBA00023136"/>
    </source>
</evidence>
<keyword evidence="2" id="KW-1003">Cell membrane</keyword>
<evidence type="ECO:0000256" key="2">
    <source>
        <dbReference type="ARBA" id="ARBA00022475"/>
    </source>
</evidence>
<dbReference type="InterPro" id="IPR050250">
    <property type="entry name" value="Macrolide_Exporter_MacB"/>
</dbReference>
<comment type="subcellular location">
    <subcellularLocation>
        <location evidence="1">Cell membrane</location>
        <topology evidence="1">Multi-pass membrane protein</topology>
    </subcellularLocation>
</comment>
<dbReference type="Proteomes" id="UP000199073">
    <property type="component" value="Unassembled WGS sequence"/>
</dbReference>
<dbReference type="GO" id="GO:0005886">
    <property type="term" value="C:plasma membrane"/>
    <property type="evidence" value="ECO:0007669"/>
    <property type="project" value="UniProtKB-SubCell"/>
</dbReference>
<evidence type="ECO:0000313" key="10">
    <source>
        <dbReference type="EMBL" id="SDO49120.1"/>
    </source>
</evidence>
<proteinExistence type="inferred from homology"/>
<feature type="transmembrane region" description="Helical" evidence="7">
    <location>
        <begin position="24"/>
        <end position="43"/>
    </location>
</feature>
<gene>
    <name evidence="10" type="ORF">SAMN05660330_00386</name>
</gene>
<evidence type="ECO:0000256" key="4">
    <source>
        <dbReference type="ARBA" id="ARBA00022989"/>
    </source>
</evidence>
<dbReference type="STRING" id="91360.SAMN05660330_00386"/>
<feature type="transmembrane region" description="Helical" evidence="7">
    <location>
        <begin position="369"/>
        <end position="390"/>
    </location>
</feature>
<evidence type="ECO:0000256" key="7">
    <source>
        <dbReference type="SAM" id="Phobius"/>
    </source>
</evidence>
<keyword evidence="4 7" id="KW-1133">Transmembrane helix</keyword>
<feature type="transmembrane region" description="Helical" evidence="7">
    <location>
        <begin position="283"/>
        <end position="312"/>
    </location>
</feature>
<protein>
    <submittedName>
        <fullName evidence="10">Putative ABC transport system permease protein</fullName>
    </submittedName>
</protein>
<dbReference type="OrthoDB" id="9802264at2"/>
<dbReference type="Pfam" id="PF12704">
    <property type="entry name" value="MacB_PCD"/>
    <property type="match status" value="1"/>
</dbReference>
<dbReference type="EMBL" id="FNJI01000002">
    <property type="protein sequence ID" value="SDO49120.1"/>
    <property type="molecule type" value="Genomic_DNA"/>
</dbReference>
<dbReference type="RefSeq" id="WP_092219219.1">
    <property type="nucleotide sequence ID" value="NZ_FNJI01000002.1"/>
</dbReference>
<keyword evidence="5 7" id="KW-0472">Membrane</keyword>
<dbReference type="PANTHER" id="PTHR30572">
    <property type="entry name" value="MEMBRANE COMPONENT OF TRANSPORTER-RELATED"/>
    <property type="match status" value="1"/>
</dbReference>
<feature type="transmembrane region" description="Helical" evidence="7">
    <location>
        <begin position="332"/>
        <end position="357"/>
    </location>
</feature>